<keyword evidence="1" id="KW-0472">Membrane</keyword>
<keyword evidence="1" id="KW-1133">Transmembrane helix</keyword>
<feature type="transmembrane region" description="Helical" evidence="1">
    <location>
        <begin position="6"/>
        <end position="26"/>
    </location>
</feature>
<organism evidence="2 3">
    <name type="scientific">Paenibacillus solanacearum</name>
    <dbReference type="NCBI Taxonomy" id="2048548"/>
    <lineage>
        <taxon>Bacteria</taxon>
        <taxon>Bacillati</taxon>
        <taxon>Bacillota</taxon>
        <taxon>Bacilli</taxon>
        <taxon>Bacillales</taxon>
        <taxon>Paenibacillaceae</taxon>
        <taxon>Paenibacillus</taxon>
    </lineage>
</organism>
<dbReference type="Proteomes" id="UP000693672">
    <property type="component" value="Unassembled WGS sequence"/>
</dbReference>
<dbReference type="AlphaFoldDB" id="A0A916JY27"/>
<dbReference type="RefSeq" id="WP_218091002.1">
    <property type="nucleotide sequence ID" value="NZ_CAJVAS010000003.1"/>
</dbReference>
<gene>
    <name evidence="2" type="ORF">PAESOLCIP111_01199</name>
</gene>
<reference evidence="2" key="1">
    <citation type="submission" date="2021-06" db="EMBL/GenBank/DDBJ databases">
        <authorList>
            <person name="Criscuolo A."/>
        </authorList>
    </citation>
    <scope>NUCLEOTIDE SEQUENCE</scope>
    <source>
        <strain evidence="2">CIP111600</strain>
    </source>
</reference>
<protein>
    <submittedName>
        <fullName evidence="2">Uncharacterized protein</fullName>
    </submittedName>
</protein>
<proteinExistence type="predicted"/>
<evidence type="ECO:0000313" key="2">
    <source>
        <dbReference type="EMBL" id="CAG7609717.1"/>
    </source>
</evidence>
<evidence type="ECO:0000256" key="1">
    <source>
        <dbReference type="SAM" id="Phobius"/>
    </source>
</evidence>
<name>A0A916JY27_9BACL</name>
<sequence>MAVYYITIALIGVISVIATLMIANSVENKTESDRYTKQTKGNIMRLSYLNIVSLVIWAVIMIIYLAY</sequence>
<evidence type="ECO:0000313" key="3">
    <source>
        <dbReference type="Proteomes" id="UP000693672"/>
    </source>
</evidence>
<dbReference type="EMBL" id="CAJVAS010000003">
    <property type="protein sequence ID" value="CAG7609717.1"/>
    <property type="molecule type" value="Genomic_DNA"/>
</dbReference>
<accession>A0A916JY27</accession>
<comment type="caution">
    <text evidence="2">The sequence shown here is derived from an EMBL/GenBank/DDBJ whole genome shotgun (WGS) entry which is preliminary data.</text>
</comment>
<keyword evidence="1" id="KW-0812">Transmembrane</keyword>
<feature type="transmembrane region" description="Helical" evidence="1">
    <location>
        <begin position="47"/>
        <end position="66"/>
    </location>
</feature>
<keyword evidence="3" id="KW-1185">Reference proteome</keyword>